<dbReference type="EMBL" id="JAPDRL010000308">
    <property type="protein sequence ID" value="KAJ9653612.1"/>
    <property type="molecule type" value="Genomic_DNA"/>
</dbReference>
<evidence type="ECO:0000256" key="1">
    <source>
        <dbReference type="SAM" id="MobiDB-lite"/>
    </source>
</evidence>
<dbReference type="Proteomes" id="UP001172684">
    <property type="component" value="Unassembled WGS sequence"/>
</dbReference>
<comment type="caution">
    <text evidence="2">The sequence shown here is derived from an EMBL/GenBank/DDBJ whole genome shotgun (WGS) entry which is preliminary data.</text>
</comment>
<sequence length="1287" mass="144892">MTHQHRKEPARQWTGLSAGELERRLAALDVYLNTLERVVVCRQCKYALQPSGDCVSKHLWEKHGIPVQARRGLKSYIDSLRLPDPNELATRPDGCEPHPCLALQPGAACKPCGFRSTSLELVRRHVSKEHGVTGKRDGGLRSYIDDGLSLQSWTQNGARSYWIVRTTDDGSVPPLEVVGTPRRRQRLGKLHQGERDRIAAEAPGCMRTDTGIDDLTLTSNWMRRTGWARTFRGADRVVLRRLTLAPHSNGLTLTLGRHGDREVESGASDERRLLVIGRALDAFFDRCEDTVRFTDHSILCWLRGHFPDRPFKAPFQLPGRNPTKLRYRSLWKRLTYFAIRLFRLDPTIRKEILSFELTPEQSAPIAKLWDDGWWDRNMTAATRPGPAEHLLGLTDGVRAGSRERAVQSEPSAKRRSARWKSRGQRSDTECRTRSSSPVPRNRAFDLGESLPSAIGGADSDDDEDAISYFSEETDEDCAESGSESERSAVCDDGIRICQARVDKNDAPSIDVGSPLDQLADLAGLLAASLCREHYYDGRSSSSLLVYFSGILGFSPDGLTFQRPSLYTPKLSGLIYSVRLVLLEVTLPRLPHPYIGWTGRPPSGHLDKLNDMRRQFMCVGCQAPLGELLSLRSYGRVLSRSDGPRFRVRWSDDGQKVLWPDGQLSMDGFRGLGQRVLDDAVSSCSHLMYGLRPGVPLENIRDEMSNDASGYSFVQDPANGLKGAYLELSTRACLNLLDGLMSHDRWNIPAVNNYLKKEREFLRQLMLVMYLLGGQAPRSTEFFSLECQNGPSSSRGIYVYAGYLVFITRHHKARRTTNQEFQVARFLPHQASRLLFYYLVYIRPFTEMLRRVCFGQNEESRLLFYTPGAAGIPWTSADLSKSLKQYTREAFGSTLGVQTYRQLSIAITERHVKQISRPFNRFDDTSCKADIEVAFAWQSGHRPLQRGTTYGLDAAYPDSLQPALLRVYEWASNEWHIFLGFHTGSGPAEQQGAATLDYTRSSREIAQGANPAGKRRVQAAELSLPRQSKRACLASEPLLASADRSTYEIPQSQASLRDQRLLQDELAGLERFGEASTATDADRALREGVSGDVGVGQQRVSGTGEDDDIDNHGASGAELRKGDVSDGRPVAYLADYKVMVCIPCGHCIKPPPNDKRHFRDMHQNWPLTEARTQDILRQSDGIKALIDALLKEGEREDQEEARQEASVDKEQLPVDNTPWMRKTRWARKFARRNLRAIAALGEKLSKDKASLQLIWDSKEKFNPEPFSIYYEKSTHEKYTGYGKRFMCY</sequence>
<evidence type="ECO:0008006" key="4">
    <source>
        <dbReference type="Google" id="ProtNLM"/>
    </source>
</evidence>
<evidence type="ECO:0000313" key="3">
    <source>
        <dbReference type="Proteomes" id="UP001172684"/>
    </source>
</evidence>
<gene>
    <name evidence="2" type="ORF">H2201_009124</name>
</gene>
<organism evidence="2 3">
    <name type="scientific">Coniosporium apollinis</name>
    <dbReference type="NCBI Taxonomy" id="61459"/>
    <lineage>
        <taxon>Eukaryota</taxon>
        <taxon>Fungi</taxon>
        <taxon>Dikarya</taxon>
        <taxon>Ascomycota</taxon>
        <taxon>Pezizomycotina</taxon>
        <taxon>Dothideomycetes</taxon>
        <taxon>Dothideomycetes incertae sedis</taxon>
        <taxon>Coniosporium</taxon>
    </lineage>
</organism>
<reference evidence="2" key="1">
    <citation type="submission" date="2022-10" db="EMBL/GenBank/DDBJ databases">
        <title>Culturing micro-colonial fungi from biological soil crusts in the Mojave desert and describing Neophaeococcomyces mojavensis, and introducing the new genera and species Taxawa tesnikishii.</title>
        <authorList>
            <person name="Kurbessoian T."/>
            <person name="Stajich J.E."/>
        </authorList>
    </citation>
    <scope>NUCLEOTIDE SEQUENCE</scope>
    <source>
        <strain evidence="2">TK_1</strain>
    </source>
</reference>
<feature type="region of interest" description="Disordered" evidence="1">
    <location>
        <begin position="1072"/>
        <end position="1121"/>
    </location>
</feature>
<feature type="region of interest" description="Disordered" evidence="1">
    <location>
        <begin position="396"/>
        <end position="463"/>
    </location>
</feature>
<feature type="compositionally biased region" description="Basic residues" evidence="1">
    <location>
        <begin position="413"/>
        <end position="423"/>
    </location>
</feature>
<proteinExistence type="predicted"/>
<dbReference type="InterPro" id="IPR022698">
    <property type="entry name" value="OrsD"/>
</dbReference>
<accession>A0ABQ9NH75</accession>
<keyword evidence="3" id="KW-1185">Reference proteome</keyword>
<evidence type="ECO:0000313" key="2">
    <source>
        <dbReference type="EMBL" id="KAJ9653612.1"/>
    </source>
</evidence>
<protein>
    <recommendedName>
        <fullName evidence="4">C2H2-type domain-containing protein</fullName>
    </recommendedName>
</protein>
<dbReference type="Pfam" id="PF12013">
    <property type="entry name" value="OrsD"/>
    <property type="match status" value="1"/>
</dbReference>
<name>A0ABQ9NH75_9PEZI</name>